<protein>
    <submittedName>
        <fullName evidence="2">Unannotated protein</fullName>
    </submittedName>
</protein>
<dbReference type="InterPro" id="IPR036597">
    <property type="entry name" value="Fido-like_dom_sf"/>
</dbReference>
<dbReference type="EMBL" id="CAFBLR010000299">
    <property type="protein sequence ID" value="CAB4886651.1"/>
    <property type="molecule type" value="Genomic_DNA"/>
</dbReference>
<accession>A0A6J6P9V6</accession>
<dbReference type="Pfam" id="PF02661">
    <property type="entry name" value="Fic"/>
    <property type="match status" value="1"/>
</dbReference>
<evidence type="ECO:0000313" key="6">
    <source>
        <dbReference type="EMBL" id="CAB5068023.1"/>
    </source>
</evidence>
<dbReference type="AlphaFoldDB" id="A0A6J6P9V6"/>
<dbReference type="SUPFAM" id="SSF140931">
    <property type="entry name" value="Fic-like"/>
    <property type="match status" value="1"/>
</dbReference>
<dbReference type="PROSITE" id="PS51459">
    <property type="entry name" value="FIDO"/>
    <property type="match status" value="1"/>
</dbReference>
<dbReference type="EMBL" id="CAFBON010000165">
    <property type="protein sequence ID" value="CAB4997334.1"/>
    <property type="molecule type" value="Genomic_DNA"/>
</dbReference>
<gene>
    <name evidence="2" type="ORF">UFOPK2602_00148</name>
    <name evidence="3" type="ORF">UFOPK2806_00171</name>
    <name evidence="4" type="ORF">UFOPK3417_02073</name>
    <name evidence="5" type="ORF">UFOPK3954_01536</name>
    <name evidence="6" type="ORF">UFOPK4306_02263</name>
</gene>
<sequence length="132" mass="14214">MRYLGLAEAFVIAEAVTGIDAHNLVRVSRSDLLDSALHAPQAGFGDTDFYPSAVEKAAVLCVRIARNHPLPDGNKRLAWMAMVVFLELNNNALEVTDDDAVETMLSVAAGQTDEAALMSWLSTRVRPVSAST</sequence>
<evidence type="ECO:0000259" key="1">
    <source>
        <dbReference type="PROSITE" id="PS51459"/>
    </source>
</evidence>
<dbReference type="InterPro" id="IPR003812">
    <property type="entry name" value="Fido"/>
</dbReference>
<feature type="domain" description="Fido" evidence="1">
    <location>
        <begin position="1"/>
        <end position="123"/>
    </location>
</feature>
<evidence type="ECO:0000313" key="3">
    <source>
        <dbReference type="EMBL" id="CAB4737877.1"/>
    </source>
</evidence>
<dbReference type="PANTHER" id="PTHR39426">
    <property type="entry name" value="HOMOLOGY TO DEATH-ON-CURING PROTEIN OF PHAGE P1"/>
    <property type="match status" value="1"/>
</dbReference>
<reference evidence="2" key="1">
    <citation type="submission" date="2020-05" db="EMBL/GenBank/DDBJ databases">
        <authorList>
            <person name="Chiriac C."/>
            <person name="Salcher M."/>
            <person name="Ghai R."/>
            <person name="Kavagutti S V."/>
        </authorList>
    </citation>
    <scope>NUCLEOTIDE SEQUENCE</scope>
</reference>
<dbReference type="Gene3D" id="1.20.120.1870">
    <property type="entry name" value="Fic/DOC protein, Fido domain"/>
    <property type="match status" value="1"/>
</dbReference>
<dbReference type="EMBL" id="CAEZXX010000004">
    <property type="protein sequence ID" value="CAB4693365.1"/>
    <property type="molecule type" value="Genomic_DNA"/>
</dbReference>
<dbReference type="NCBIfam" id="TIGR01550">
    <property type="entry name" value="DOC_P1"/>
    <property type="match status" value="1"/>
</dbReference>
<dbReference type="InterPro" id="IPR006440">
    <property type="entry name" value="Doc"/>
</dbReference>
<evidence type="ECO:0000313" key="4">
    <source>
        <dbReference type="EMBL" id="CAB4886651.1"/>
    </source>
</evidence>
<dbReference type="InterPro" id="IPR053737">
    <property type="entry name" value="Type_II_TA_Toxin"/>
</dbReference>
<dbReference type="PANTHER" id="PTHR39426:SF1">
    <property type="entry name" value="HOMOLOGY TO DEATH-ON-CURING PROTEIN OF PHAGE P1"/>
    <property type="match status" value="1"/>
</dbReference>
<dbReference type="EMBL" id="CAFBQP010000123">
    <property type="protein sequence ID" value="CAB5068023.1"/>
    <property type="molecule type" value="Genomic_DNA"/>
</dbReference>
<organism evidence="2">
    <name type="scientific">freshwater metagenome</name>
    <dbReference type="NCBI Taxonomy" id="449393"/>
    <lineage>
        <taxon>unclassified sequences</taxon>
        <taxon>metagenomes</taxon>
        <taxon>ecological metagenomes</taxon>
    </lineage>
</organism>
<name>A0A6J6P9V6_9ZZZZ</name>
<evidence type="ECO:0000313" key="5">
    <source>
        <dbReference type="EMBL" id="CAB4997334.1"/>
    </source>
</evidence>
<dbReference type="EMBL" id="CAEZYY010000001">
    <property type="protein sequence ID" value="CAB4737877.1"/>
    <property type="molecule type" value="Genomic_DNA"/>
</dbReference>
<dbReference type="GO" id="GO:0016301">
    <property type="term" value="F:kinase activity"/>
    <property type="evidence" value="ECO:0007669"/>
    <property type="project" value="InterPro"/>
</dbReference>
<proteinExistence type="predicted"/>
<evidence type="ECO:0000313" key="2">
    <source>
        <dbReference type="EMBL" id="CAB4693365.1"/>
    </source>
</evidence>